<accession>A0A9R1TKD5</accession>
<organism evidence="1 2">
    <name type="scientific">Fopius arisanus</name>
    <dbReference type="NCBI Taxonomy" id="64838"/>
    <lineage>
        <taxon>Eukaryota</taxon>
        <taxon>Metazoa</taxon>
        <taxon>Ecdysozoa</taxon>
        <taxon>Arthropoda</taxon>
        <taxon>Hexapoda</taxon>
        <taxon>Insecta</taxon>
        <taxon>Pterygota</taxon>
        <taxon>Neoptera</taxon>
        <taxon>Endopterygota</taxon>
        <taxon>Hymenoptera</taxon>
        <taxon>Apocrita</taxon>
        <taxon>Ichneumonoidea</taxon>
        <taxon>Braconidae</taxon>
        <taxon>Opiinae</taxon>
        <taxon>Fopius</taxon>
    </lineage>
</organism>
<evidence type="ECO:0000313" key="2">
    <source>
        <dbReference type="RefSeq" id="XP_011311080.1"/>
    </source>
</evidence>
<keyword evidence="1" id="KW-1185">Reference proteome</keyword>
<dbReference type="Proteomes" id="UP000694866">
    <property type="component" value="Unplaced"/>
</dbReference>
<dbReference type="OrthoDB" id="7449785at2759"/>
<gene>
    <name evidence="2" type="primary">LOC105271313</name>
</gene>
<dbReference type="RefSeq" id="XP_011311080.1">
    <property type="nucleotide sequence ID" value="XM_011312778.1"/>
</dbReference>
<reference evidence="2" key="1">
    <citation type="submission" date="2025-08" db="UniProtKB">
        <authorList>
            <consortium name="RefSeq"/>
        </authorList>
    </citation>
    <scope>IDENTIFICATION</scope>
    <source>
        <strain evidence="2">USDA-PBARC FA_bdor</strain>
        <tissue evidence="2">Whole organism</tissue>
    </source>
</reference>
<proteinExistence type="predicted"/>
<dbReference type="KEGG" id="fas:105271313"/>
<dbReference type="AlphaFoldDB" id="A0A9R1TKD5"/>
<dbReference type="GeneID" id="105271313"/>
<evidence type="ECO:0000313" key="1">
    <source>
        <dbReference type="Proteomes" id="UP000694866"/>
    </source>
</evidence>
<protein>
    <submittedName>
        <fullName evidence="2">Uncharacterized protein</fullName>
    </submittedName>
</protein>
<sequence length="340" mass="39496">MDRQILLKIFESDSGSRDLKKMKNIEKVVESFPALDDTSISALASSLSKLLSYKVSPDAYQRYSARIQIIEVMRDWIQPPLGLHAHPTFSQGENMAEFILTLINKYMNREILHRKNHSPKSLIKLGKLLLNLSKQKPTYIPHFKSFLERADPLQLVCDETEDFVNDSLNNRDKLALECCLVDKLHIINAKESIEKPLVDNFLENFEGLRAREELSTSENFMKMINLISSSSKLFQLASSILKELFVHCDLPLLMIDYIQFVLKHVLSNIKNMNLDLYPTHLQSYVALLRIDSKYHTESSKRYTLDSLSNMYLKNTDQVLILMLHYPNWFEELSNYVIDFI</sequence>
<name>A0A9R1TKD5_9HYME</name>